<evidence type="ECO:0000256" key="9">
    <source>
        <dbReference type="PIRSR" id="PIRSR605150-2"/>
    </source>
</evidence>
<feature type="active site" evidence="8">
    <location>
        <position position="129"/>
    </location>
</feature>
<feature type="transmembrane region" description="Helical" evidence="11">
    <location>
        <begin position="1330"/>
        <end position="1349"/>
    </location>
</feature>
<dbReference type="SUPFAM" id="SSF53448">
    <property type="entry name" value="Nucleotide-diphospho-sugar transferases"/>
    <property type="match status" value="2"/>
</dbReference>
<evidence type="ECO:0000256" key="1">
    <source>
        <dbReference type="ARBA" id="ARBA00004127"/>
    </source>
</evidence>
<dbReference type="Gene3D" id="3.90.550.10">
    <property type="entry name" value="Spore Coat Polysaccharide Biosynthesis Protein SpsA, Chain A"/>
    <property type="match status" value="4"/>
</dbReference>
<protein>
    <recommendedName>
        <fullName evidence="14">Glycosyltransferase 2-like domain-containing protein</fullName>
    </recommendedName>
</protein>
<dbReference type="OrthoDB" id="72851at2759"/>
<feature type="binding site" evidence="10">
    <location>
        <position position="279"/>
    </location>
    <ligand>
        <name>Mn(2+)</name>
        <dbReference type="ChEBI" id="CHEBI:29035"/>
    </ligand>
</feature>
<dbReference type="EMBL" id="SZYD01000004">
    <property type="protein sequence ID" value="KAD6453592.1"/>
    <property type="molecule type" value="Genomic_DNA"/>
</dbReference>
<keyword evidence="2" id="KW-0328">Glycosyltransferase</keyword>
<feature type="transmembrane region" description="Helical" evidence="11">
    <location>
        <begin position="1205"/>
        <end position="1226"/>
    </location>
</feature>
<gene>
    <name evidence="12" type="ORF">E3N88_08297</name>
</gene>
<dbReference type="InterPro" id="IPR005150">
    <property type="entry name" value="Cellulose_synth"/>
</dbReference>
<reference evidence="12 13" key="1">
    <citation type="submission" date="2019-05" db="EMBL/GenBank/DDBJ databases">
        <title>Mikania micrantha, genome provides insights into the molecular mechanism of rapid growth.</title>
        <authorList>
            <person name="Liu B."/>
        </authorList>
    </citation>
    <scope>NUCLEOTIDE SEQUENCE [LARGE SCALE GENOMIC DNA]</scope>
    <source>
        <strain evidence="12">NLD-2019</strain>
        <tissue evidence="12">Leaf</tissue>
    </source>
</reference>
<evidence type="ECO:0008006" key="14">
    <source>
        <dbReference type="Google" id="ProtNLM"/>
    </source>
</evidence>
<feature type="transmembrane region" description="Helical" evidence="11">
    <location>
        <begin position="12"/>
        <end position="30"/>
    </location>
</feature>
<comment type="subcellular location">
    <subcellularLocation>
        <location evidence="1">Endomembrane system</location>
        <topology evidence="1">Multi-pass membrane protein</topology>
    </subcellularLocation>
</comment>
<evidence type="ECO:0000256" key="10">
    <source>
        <dbReference type="PIRSR" id="PIRSR605150-3"/>
    </source>
</evidence>
<feature type="transmembrane region" description="Helical" evidence="11">
    <location>
        <begin position="484"/>
        <end position="512"/>
    </location>
</feature>
<evidence type="ECO:0000256" key="3">
    <source>
        <dbReference type="ARBA" id="ARBA00022679"/>
    </source>
</evidence>
<dbReference type="PANTHER" id="PTHR13301">
    <property type="entry name" value="X-BOX TRANSCRIPTION FACTOR-RELATED"/>
    <property type="match status" value="1"/>
</dbReference>
<keyword evidence="4 11" id="KW-0812">Transmembrane</keyword>
<evidence type="ECO:0000256" key="5">
    <source>
        <dbReference type="ARBA" id="ARBA00022989"/>
    </source>
</evidence>
<evidence type="ECO:0000313" key="13">
    <source>
        <dbReference type="Proteomes" id="UP000326396"/>
    </source>
</evidence>
<comment type="caution">
    <text evidence="12">The sequence shown here is derived from an EMBL/GenBank/DDBJ whole genome shotgun (WGS) entry which is preliminary data.</text>
</comment>
<organism evidence="12 13">
    <name type="scientific">Mikania micrantha</name>
    <name type="common">bitter vine</name>
    <dbReference type="NCBI Taxonomy" id="192012"/>
    <lineage>
        <taxon>Eukaryota</taxon>
        <taxon>Viridiplantae</taxon>
        <taxon>Streptophyta</taxon>
        <taxon>Embryophyta</taxon>
        <taxon>Tracheophyta</taxon>
        <taxon>Spermatophyta</taxon>
        <taxon>Magnoliopsida</taxon>
        <taxon>eudicotyledons</taxon>
        <taxon>Gunneridae</taxon>
        <taxon>Pentapetalae</taxon>
        <taxon>asterids</taxon>
        <taxon>campanulids</taxon>
        <taxon>Asterales</taxon>
        <taxon>Asteraceae</taxon>
        <taxon>Asteroideae</taxon>
        <taxon>Heliantheae alliance</taxon>
        <taxon>Eupatorieae</taxon>
        <taxon>Mikania</taxon>
    </lineage>
</organism>
<feature type="transmembrane region" description="Helical" evidence="11">
    <location>
        <begin position="1157"/>
        <end position="1185"/>
    </location>
</feature>
<proteinExistence type="predicted"/>
<evidence type="ECO:0000256" key="11">
    <source>
        <dbReference type="SAM" id="Phobius"/>
    </source>
</evidence>
<feature type="binding site" evidence="9">
    <location>
        <position position="100"/>
    </location>
    <ligand>
        <name>UDP-alpha-D-glucose</name>
        <dbReference type="ChEBI" id="CHEBI:58885"/>
    </ligand>
</feature>
<evidence type="ECO:0000256" key="4">
    <source>
        <dbReference type="ARBA" id="ARBA00022692"/>
    </source>
</evidence>
<evidence type="ECO:0000313" key="12">
    <source>
        <dbReference type="EMBL" id="KAD6453592.1"/>
    </source>
</evidence>
<keyword evidence="7" id="KW-0961">Cell wall biogenesis/degradation</keyword>
<feature type="transmembrane region" description="Helical" evidence="11">
    <location>
        <begin position="36"/>
        <end position="57"/>
    </location>
</feature>
<dbReference type="GO" id="GO:0030244">
    <property type="term" value="P:cellulose biosynthetic process"/>
    <property type="evidence" value="ECO:0007669"/>
    <property type="project" value="InterPro"/>
</dbReference>
<name>A0A5N6PGF2_9ASTR</name>
<feature type="transmembrane region" description="Helical" evidence="11">
    <location>
        <begin position="1361"/>
        <end position="1378"/>
    </location>
</feature>
<dbReference type="InterPro" id="IPR029044">
    <property type="entry name" value="Nucleotide-diphossugar_trans"/>
</dbReference>
<feature type="transmembrane region" description="Helical" evidence="11">
    <location>
        <begin position="727"/>
        <end position="749"/>
    </location>
</feature>
<sequence>MSCTSFNRAFAIIYSFAILALIYHHLTTLFRHSTTVISIIITTTLLISDLILAFMWATTTSFRLRPVLRQTFPENLEKVLQEQDFPAIDIFICTADPYKEPPINVVNTALSLMAYDYPPEKISVYVSDDGGSELTLFAFMEAAKFAECWLPFCRDNNVMDRCPEVYFNSNHHEKTELRIENAMKRGEICPDYITDELQRQIFTKYHTPGFSRDNHPVIIQVLKESAKGKDNSGQLMPNLVYVSREKNKNSPHNFKAGALNCLLRVSSVMTNAPIVLTQDCDMYSNDPLTVKRTLCFISDSLARPRLGYVQYPQRYHGLNKDDIYSGEFLRLFVANPVGMDGLQGISYVGSECFFCRRVFFGRPTSIVPPEIQQLGPDRVVEKPITAQSVLELAHHVAQCNYENNTKWGFQFGFRYGSLVEDYFTGFQLHCEGWDSIFCHPSRPAFLGDIPISLIDVVSQTKRWAIGVLEVCFSKYNSVGYGARYMGFFMCVCYALYTFWPFLSIPITIYSFLPQIALLNDVYIFPKMTDPWFFLYVFLFIGAYGQDCYDFILFDSTYKRWWNDQRMWLIRGLSTSSFALVEYIITHLGITTQGFNVTSKVLDCEKSKRYNQGLMEFGIHSPVFVPFTTASIVNLIALIIGLIRVLNDRSLEKLFVQLFISSFGVLNSLPIYETMILRSDKGRMSIKTIIISACLASILCGGATLIQLFAILALIYHHLTTLFRHSTTVISVIITTTLLISDLILAFMWATTTSFRLRPVLRQTFPENLEKVLQEQDFPAIDIFICTADPYKEPPINVVNTALSLMAYDYPPEKISVYVSDDGGSELTLFAFMEAAKFAECWLPFCRDNNVMDRCPEAYFSSNRHGKTELQYEKTKVTMSVFLKCFKVKKSYFLVLKESAKEKDHSGQPMPNLVYVSREKNKNSPHNFKAGALNSLLRVSSVMTNAPIVLTQDCDMYSNDPLTVKRTLCFISDPLARPRLGYVQYPQRYHGLNKDDIYGGEVLRLFVINPVGMDGLQGTSYVGSGCFFRRRVFFGRPTSMVPPEIQQLGPDSVVEKPITAQSVLELAHHVAQCNYENNTKWGFHFGFRYGSLVEDYFTGFQLQCEGWESIYCHPRRPAFLGDTPISLIDVVSQTKRWAIGVLEVFFSKYNPVGYGARYMGFFMCLCYAQYVFWPFLSIPITIYSFLPQIALLNEVYIFPKVTDPWFFLYVFLFIGAYGHDCYDFILFDSTYKRWWNDQRMWLIRGLSTSPFALVEYIIEHLGIAIQGFNVTSKVQDSEKSKIYDQGLMDFGIHSPMFVPFTTVSIVNLIALIIGLIRLLNDWSLENLSVQLFISSFGMLNSLPIYEAMILRSDKGRMSIKTIIISTCLAFILCGGATLVL</sequence>
<feature type="transmembrane region" description="Helical" evidence="11">
    <location>
        <begin position="532"/>
        <end position="553"/>
    </location>
</feature>
<feature type="transmembrane region" description="Helical" evidence="11">
    <location>
        <begin position="654"/>
        <end position="676"/>
    </location>
</feature>
<feature type="transmembrane region" description="Helical" evidence="11">
    <location>
        <begin position="622"/>
        <end position="642"/>
    </location>
</feature>
<evidence type="ECO:0000256" key="6">
    <source>
        <dbReference type="ARBA" id="ARBA00023136"/>
    </source>
</evidence>
<dbReference type="GO" id="GO:0016020">
    <property type="term" value="C:membrane"/>
    <property type="evidence" value="ECO:0007669"/>
    <property type="project" value="InterPro"/>
</dbReference>
<feature type="transmembrane region" description="Helical" evidence="11">
    <location>
        <begin position="1296"/>
        <end position="1318"/>
    </location>
</feature>
<dbReference type="Pfam" id="PF03552">
    <property type="entry name" value="Cellulose_synt"/>
    <property type="match status" value="5"/>
</dbReference>
<feature type="binding site" evidence="9">
    <location>
        <position position="99"/>
    </location>
    <ligand>
        <name>UDP-alpha-D-glucose</name>
        <dbReference type="ChEBI" id="CHEBI:58885"/>
    </ligand>
</feature>
<feature type="transmembrane region" description="Helical" evidence="11">
    <location>
        <begin position="688"/>
        <end position="715"/>
    </location>
</feature>
<evidence type="ECO:0000256" key="8">
    <source>
        <dbReference type="PIRSR" id="PIRSR605150-1"/>
    </source>
</evidence>
<evidence type="ECO:0000256" key="2">
    <source>
        <dbReference type="ARBA" id="ARBA00022676"/>
    </source>
</evidence>
<evidence type="ECO:0000256" key="7">
    <source>
        <dbReference type="ARBA" id="ARBA00023316"/>
    </source>
</evidence>
<keyword evidence="13" id="KW-1185">Reference proteome</keyword>
<keyword evidence="3" id="KW-0808">Transferase</keyword>
<dbReference type="GO" id="GO:0016760">
    <property type="term" value="F:cellulose synthase (UDP-forming) activity"/>
    <property type="evidence" value="ECO:0007669"/>
    <property type="project" value="InterPro"/>
</dbReference>
<keyword evidence="5 11" id="KW-1133">Transmembrane helix</keyword>
<feature type="active site" evidence="8">
    <location>
        <position position="421"/>
    </location>
</feature>
<feature type="binding site" evidence="10">
    <location>
        <position position="255"/>
    </location>
    <ligand>
        <name>Mn(2+)</name>
        <dbReference type="ChEBI" id="CHEBI:29035"/>
    </ligand>
</feature>
<dbReference type="Proteomes" id="UP000326396">
    <property type="component" value="Linkage Group LG12"/>
</dbReference>
<accession>A0A5N6PGF2</accession>
<keyword evidence="6 11" id="KW-0472">Membrane</keyword>
<dbReference type="GO" id="GO:0071555">
    <property type="term" value="P:cell wall organization"/>
    <property type="evidence" value="ECO:0007669"/>
    <property type="project" value="UniProtKB-KW"/>
</dbReference>
<feature type="binding site" evidence="9">
    <location>
        <position position="129"/>
    </location>
    <ligand>
        <name>UDP-alpha-D-glucose</name>
        <dbReference type="ChEBI" id="CHEBI:58885"/>
    </ligand>
</feature>
<dbReference type="GO" id="GO:0012505">
    <property type="term" value="C:endomembrane system"/>
    <property type="evidence" value="ECO:0007669"/>
    <property type="project" value="UniProtKB-SubCell"/>
</dbReference>